<keyword evidence="7" id="KW-1185">Reference proteome</keyword>
<organism evidence="6 7">
    <name type="scientific">Actinokineospora soli</name>
    <dbReference type="NCBI Taxonomy" id="1048753"/>
    <lineage>
        <taxon>Bacteria</taxon>
        <taxon>Bacillati</taxon>
        <taxon>Actinomycetota</taxon>
        <taxon>Actinomycetes</taxon>
        <taxon>Pseudonocardiales</taxon>
        <taxon>Pseudonocardiaceae</taxon>
        <taxon>Actinokineospora</taxon>
    </lineage>
</organism>
<dbReference type="Gene3D" id="3.90.79.10">
    <property type="entry name" value="Nucleoside Triphosphate Pyrophosphohydrolase"/>
    <property type="match status" value="1"/>
</dbReference>
<dbReference type="PANTHER" id="PTHR11839:SF18">
    <property type="entry name" value="NUDIX HYDROLASE DOMAIN-CONTAINING PROTEIN"/>
    <property type="match status" value="1"/>
</dbReference>
<keyword evidence="3 4" id="KW-0378">Hydrolase</keyword>
<dbReference type="EMBL" id="JBHTEY010000004">
    <property type="protein sequence ID" value="MFC7614857.1"/>
    <property type="molecule type" value="Genomic_DNA"/>
</dbReference>
<dbReference type="PROSITE" id="PS00893">
    <property type="entry name" value="NUDIX_BOX"/>
    <property type="match status" value="1"/>
</dbReference>
<dbReference type="CDD" id="cd03424">
    <property type="entry name" value="NUDIX_ADPRase_Nudt5_UGPPase_Nudt14"/>
    <property type="match status" value="1"/>
</dbReference>
<accession>A0ABW2TM68</accession>
<comment type="caution">
    <text evidence="6">The sequence shown here is derived from an EMBL/GenBank/DDBJ whole genome shotgun (WGS) entry which is preliminary data.</text>
</comment>
<evidence type="ECO:0000313" key="7">
    <source>
        <dbReference type="Proteomes" id="UP001596512"/>
    </source>
</evidence>
<sequence length="157" mass="17639">MYVDLDDVEVPGGARFEHHVIRFPRVSVGAVVVEGERVLLLWRHRFTTDTWGWEIPAGWVDPGEEPDDAVRREILEETGHRVGVVEPLIRYHPLTGISDQRYRVYIASDACREGQPEAGESSRVEWVPVADLRNLIANGQITDGPSLTALATFLALR</sequence>
<dbReference type="InterPro" id="IPR000086">
    <property type="entry name" value="NUDIX_hydrolase_dom"/>
</dbReference>
<comment type="similarity">
    <text evidence="2 4">Belongs to the Nudix hydrolase family.</text>
</comment>
<dbReference type="PRINTS" id="PR00502">
    <property type="entry name" value="NUDIXFAMILY"/>
</dbReference>
<dbReference type="GO" id="GO:0016787">
    <property type="term" value="F:hydrolase activity"/>
    <property type="evidence" value="ECO:0007669"/>
    <property type="project" value="UniProtKB-KW"/>
</dbReference>
<evidence type="ECO:0000256" key="1">
    <source>
        <dbReference type="ARBA" id="ARBA00001946"/>
    </source>
</evidence>
<evidence type="ECO:0000259" key="5">
    <source>
        <dbReference type="PROSITE" id="PS51462"/>
    </source>
</evidence>
<name>A0ABW2TM68_9PSEU</name>
<proteinExistence type="inferred from homology"/>
<evidence type="ECO:0000256" key="2">
    <source>
        <dbReference type="ARBA" id="ARBA00005582"/>
    </source>
</evidence>
<dbReference type="InterPro" id="IPR020084">
    <property type="entry name" value="NUDIX_hydrolase_CS"/>
</dbReference>
<evidence type="ECO:0000256" key="4">
    <source>
        <dbReference type="RuleBase" id="RU003476"/>
    </source>
</evidence>
<dbReference type="Pfam" id="PF00293">
    <property type="entry name" value="NUDIX"/>
    <property type="match status" value="1"/>
</dbReference>
<gene>
    <name evidence="6" type="ORF">ACFQV2_16385</name>
</gene>
<dbReference type="Proteomes" id="UP001596512">
    <property type="component" value="Unassembled WGS sequence"/>
</dbReference>
<dbReference type="PROSITE" id="PS51462">
    <property type="entry name" value="NUDIX"/>
    <property type="match status" value="1"/>
</dbReference>
<dbReference type="EC" id="3.6.-.-" evidence="6"/>
<comment type="cofactor">
    <cofactor evidence="1">
        <name>Mg(2+)</name>
        <dbReference type="ChEBI" id="CHEBI:18420"/>
    </cofactor>
</comment>
<evidence type="ECO:0000313" key="6">
    <source>
        <dbReference type="EMBL" id="MFC7614857.1"/>
    </source>
</evidence>
<dbReference type="InterPro" id="IPR020476">
    <property type="entry name" value="Nudix_hydrolase"/>
</dbReference>
<dbReference type="PANTHER" id="PTHR11839">
    <property type="entry name" value="UDP/ADP-SUGAR PYROPHOSPHATASE"/>
    <property type="match status" value="1"/>
</dbReference>
<evidence type="ECO:0000256" key="3">
    <source>
        <dbReference type="ARBA" id="ARBA00022801"/>
    </source>
</evidence>
<reference evidence="7" key="1">
    <citation type="journal article" date="2019" name="Int. J. Syst. Evol. Microbiol.">
        <title>The Global Catalogue of Microorganisms (GCM) 10K type strain sequencing project: providing services to taxonomists for standard genome sequencing and annotation.</title>
        <authorList>
            <consortium name="The Broad Institute Genomics Platform"/>
            <consortium name="The Broad Institute Genome Sequencing Center for Infectious Disease"/>
            <person name="Wu L."/>
            <person name="Ma J."/>
        </authorList>
    </citation>
    <scope>NUCLEOTIDE SEQUENCE [LARGE SCALE GENOMIC DNA]</scope>
    <source>
        <strain evidence="7">JCM 17695</strain>
    </source>
</reference>
<feature type="domain" description="Nudix hydrolase" evidence="5">
    <location>
        <begin position="23"/>
        <end position="149"/>
    </location>
</feature>
<dbReference type="InterPro" id="IPR015797">
    <property type="entry name" value="NUDIX_hydrolase-like_dom_sf"/>
</dbReference>
<dbReference type="SUPFAM" id="SSF55811">
    <property type="entry name" value="Nudix"/>
    <property type="match status" value="1"/>
</dbReference>
<protein>
    <submittedName>
        <fullName evidence="6">NUDIX hydrolase</fullName>
        <ecNumber evidence="6">3.6.-.-</ecNumber>
    </submittedName>
</protein>